<gene>
    <name evidence="2" type="ORF">BSTOLATCC_MIC49363</name>
</gene>
<comment type="caution">
    <text evidence="2">The sequence shown here is derived from an EMBL/GenBank/DDBJ whole genome shotgun (WGS) entry which is preliminary data.</text>
</comment>
<proteinExistence type="predicted"/>
<reference evidence="2" key="1">
    <citation type="submission" date="2021-09" db="EMBL/GenBank/DDBJ databases">
        <authorList>
            <consortium name="AG Swart"/>
            <person name="Singh M."/>
            <person name="Singh A."/>
            <person name="Seah K."/>
            <person name="Emmerich C."/>
        </authorList>
    </citation>
    <scope>NUCLEOTIDE SEQUENCE</scope>
    <source>
        <strain evidence="2">ATCC30299</strain>
    </source>
</reference>
<dbReference type="Proteomes" id="UP001162131">
    <property type="component" value="Unassembled WGS sequence"/>
</dbReference>
<feature type="region of interest" description="Disordered" evidence="1">
    <location>
        <begin position="53"/>
        <end position="74"/>
    </location>
</feature>
<keyword evidence="3" id="KW-1185">Reference proteome</keyword>
<evidence type="ECO:0000256" key="1">
    <source>
        <dbReference type="SAM" id="MobiDB-lite"/>
    </source>
</evidence>
<dbReference type="EMBL" id="CAJZBQ010000048">
    <property type="protein sequence ID" value="CAG9329744.1"/>
    <property type="molecule type" value="Genomic_DNA"/>
</dbReference>
<evidence type="ECO:0000313" key="2">
    <source>
        <dbReference type="EMBL" id="CAG9329744.1"/>
    </source>
</evidence>
<protein>
    <submittedName>
        <fullName evidence="2">Uncharacterized protein</fullName>
    </submittedName>
</protein>
<name>A0AAU9JS89_9CILI</name>
<organism evidence="2 3">
    <name type="scientific">Blepharisma stoltei</name>
    <dbReference type="NCBI Taxonomy" id="1481888"/>
    <lineage>
        <taxon>Eukaryota</taxon>
        <taxon>Sar</taxon>
        <taxon>Alveolata</taxon>
        <taxon>Ciliophora</taxon>
        <taxon>Postciliodesmatophora</taxon>
        <taxon>Heterotrichea</taxon>
        <taxon>Heterotrichida</taxon>
        <taxon>Blepharismidae</taxon>
        <taxon>Blepharisma</taxon>
    </lineage>
</organism>
<dbReference type="AlphaFoldDB" id="A0AAU9JS89"/>
<sequence length="174" mass="19899">MITKVKPILSNIEELTHSIEQLTTEELPRSRPIKSRLLNRANWNEFISYFPSSHNSSPRLKRTHEPKGFEWDGTKSQSSSQAFWAWPCRSNIGKEDANIGKVDDLNCIVERMRDKMASLLSSQHKLLSLVMDAETIGEDYQAGDLCVLMELCGNNSELHLENNRLKRHLASMKS</sequence>
<accession>A0AAU9JS89</accession>
<evidence type="ECO:0000313" key="3">
    <source>
        <dbReference type="Proteomes" id="UP001162131"/>
    </source>
</evidence>
<feature type="compositionally biased region" description="Basic and acidic residues" evidence="1">
    <location>
        <begin position="63"/>
        <end position="73"/>
    </location>
</feature>